<evidence type="ECO:0000259" key="8">
    <source>
        <dbReference type="PROSITE" id="PS50850"/>
    </source>
</evidence>
<dbReference type="Proteomes" id="UP000820669">
    <property type="component" value="Unassembled WGS sequence"/>
</dbReference>
<feature type="transmembrane region" description="Helical" evidence="7">
    <location>
        <begin position="342"/>
        <end position="362"/>
    </location>
</feature>
<gene>
    <name evidence="9" type="ORF">HF526_32225</name>
</gene>
<feature type="transmembrane region" description="Helical" evidence="7">
    <location>
        <begin position="284"/>
        <end position="305"/>
    </location>
</feature>
<evidence type="ECO:0000256" key="4">
    <source>
        <dbReference type="ARBA" id="ARBA00022692"/>
    </source>
</evidence>
<evidence type="ECO:0000256" key="3">
    <source>
        <dbReference type="ARBA" id="ARBA00022475"/>
    </source>
</evidence>
<dbReference type="PROSITE" id="PS50850">
    <property type="entry name" value="MFS"/>
    <property type="match status" value="1"/>
</dbReference>
<accession>A0ABX1SNR0</accession>
<evidence type="ECO:0000256" key="6">
    <source>
        <dbReference type="ARBA" id="ARBA00023136"/>
    </source>
</evidence>
<dbReference type="SUPFAM" id="SSF103473">
    <property type="entry name" value="MFS general substrate transporter"/>
    <property type="match status" value="1"/>
</dbReference>
<evidence type="ECO:0000256" key="7">
    <source>
        <dbReference type="SAM" id="Phobius"/>
    </source>
</evidence>
<evidence type="ECO:0000256" key="1">
    <source>
        <dbReference type="ARBA" id="ARBA00004651"/>
    </source>
</evidence>
<sequence length="417" mass="43415">MFASLRVPNYRLYAGGQVVSLAGTWMQRVAQDWLVLDLSHGSATALGIAAALQFTPTLLLSLWGGVLADRVDKRRMLIAVQVAMGLCALALGLLDVTGVVTLGQVYLLCALLGCFSALDVPVRQSFVSELVGPAQVGNAVALNSLTFNLARIVGPSVAGVMIVAIGTGWVFLANAVSFVGVVTGLLLMNEAGLFRAEPVPRAPGQLREGLRYVRGRPELIAVLVLVFLVSTFGINFYMTLALVARNVFGRGAEAYGLLTTLLAVGSVIGATLAARRSGRPRLRLVAGSGLIFGVLLIGAGLMPTYLATGIALVPVGVAVLTFTTAANSTVQLSVDPTMRGRVMGLYMLLFLGGTPLGGPLLGVLAEHFGGRAPLVLGGLVTVASVLVVGAVLLRRHAGARLSAVGWRHCGGRKDRLT</sequence>
<feature type="transmembrane region" description="Helical" evidence="7">
    <location>
        <begin position="254"/>
        <end position="272"/>
    </location>
</feature>
<protein>
    <submittedName>
        <fullName evidence="9">MFS transporter</fullName>
    </submittedName>
</protein>
<evidence type="ECO:0000313" key="9">
    <source>
        <dbReference type="EMBL" id="NMI01930.1"/>
    </source>
</evidence>
<comment type="caution">
    <text evidence="9">The sequence shown here is derived from an EMBL/GenBank/DDBJ whole genome shotgun (WGS) entry which is preliminary data.</text>
</comment>
<dbReference type="InterPro" id="IPR010290">
    <property type="entry name" value="TM_effector"/>
</dbReference>
<name>A0ABX1SNR0_9PSEU</name>
<keyword evidence="4 7" id="KW-0812">Transmembrane</keyword>
<evidence type="ECO:0000256" key="5">
    <source>
        <dbReference type="ARBA" id="ARBA00022989"/>
    </source>
</evidence>
<dbReference type="PANTHER" id="PTHR23513:SF11">
    <property type="entry name" value="STAPHYLOFERRIN A TRANSPORTER"/>
    <property type="match status" value="1"/>
</dbReference>
<proteinExistence type="predicted"/>
<evidence type="ECO:0000313" key="10">
    <source>
        <dbReference type="Proteomes" id="UP000820669"/>
    </source>
</evidence>
<keyword evidence="3" id="KW-1003">Cell membrane</keyword>
<feature type="domain" description="Major facilitator superfamily (MFS) profile" evidence="8">
    <location>
        <begin position="1"/>
        <end position="396"/>
    </location>
</feature>
<dbReference type="PANTHER" id="PTHR23513">
    <property type="entry name" value="INTEGRAL MEMBRANE EFFLUX PROTEIN-RELATED"/>
    <property type="match status" value="1"/>
</dbReference>
<dbReference type="CDD" id="cd06173">
    <property type="entry name" value="MFS_MefA_like"/>
    <property type="match status" value="1"/>
</dbReference>
<dbReference type="Gene3D" id="1.20.1250.20">
    <property type="entry name" value="MFS general substrate transporter like domains"/>
    <property type="match status" value="1"/>
</dbReference>
<keyword evidence="2" id="KW-0813">Transport</keyword>
<reference evidence="9 10" key="1">
    <citation type="submission" date="2020-04" db="EMBL/GenBank/DDBJ databases">
        <authorList>
            <person name="Klaysubun C."/>
            <person name="Duangmal K."/>
            <person name="Lipun K."/>
        </authorList>
    </citation>
    <scope>NUCLEOTIDE SEQUENCE [LARGE SCALE GENOMIC DNA]</scope>
    <source>
        <strain evidence="9 10">K10HN5</strain>
    </source>
</reference>
<dbReference type="EMBL" id="JAAXLA010000109">
    <property type="protein sequence ID" value="NMI01930.1"/>
    <property type="molecule type" value="Genomic_DNA"/>
</dbReference>
<dbReference type="InterPro" id="IPR020846">
    <property type="entry name" value="MFS_dom"/>
</dbReference>
<keyword evidence="6 7" id="KW-0472">Membrane</keyword>
<feature type="transmembrane region" description="Helical" evidence="7">
    <location>
        <begin position="12"/>
        <end position="30"/>
    </location>
</feature>
<organism evidence="9 10">
    <name type="scientific">Pseudonocardia acidicola</name>
    <dbReference type="NCBI Taxonomy" id="2724939"/>
    <lineage>
        <taxon>Bacteria</taxon>
        <taxon>Bacillati</taxon>
        <taxon>Actinomycetota</taxon>
        <taxon>Actinomycetes</taxon>
        <taxon>Pseudonocardiales</taxon>
        <taxon>Pseudonocardiaceae</taxon>
        <taxon>Pseudonocardia</taxon>
    </lineage>
</organism>
<dbReference type="InterPro" id="IPR036259">
    <property type="entry name" value="MFS_trans_sf"/>
</dbReference>
<keyword evidence="10" id="KW-1185">Reference proteome</keyword>
<keyword evidence="5 7" id="KW-1133">Transmembrane helix</keyword>
<feature type="transmembrane region" description="Helical" evidence="7">
    <location>
        <begin position="156"/>
        <end position="187"/>
    </location>
</feature>
<feature type="transmembrane region" description="Helical" evidence="7">
    <location>
        <begin position="42"/>
        <end position="64"/>
    </location>
</feature>
<feature type="transmembrane region" description="Helical" evidence="7">
    <location>
        <begin position="311"/>
        <end position="330"/>
    </location>
</feature>
<feature type="transmembrane region" description="Helical" evidence="7">
    <location>
        <begin position="219"/>
        <end position="242"/>
    </location>
</feature>
<feature type="transmembrane region" description="Helical" evidence="7">
    <location>
        <begin position="374"/>
        <end position="393"/>
    </location>
</feature>
<comment type="subcellular location">
    <subcellularLocation>
        <location evidence="1">Cell membrane</location>
        <topology evidence="1">Multi-pass membrane protein</topology>
    </subcellularLocation>
</comment>
<evidence type="ECO:0000256" key="2">
    <source>
        <dbReference type="ARBA" id="ARBA00022448"/>
    </source>
</evidence>
<dbReference type="Pfam" id="PF05977">
    <property type="entry name" value="MFS_3"/>
    <property type="match status" value="1"/>
</dbReference>